<comment type="caution">
    <text evidence="3">The sequence shown here is derived from an EMBL/GenBank/DDBJ whole genome shotgun (WGS) entry which is preliminary data.</text>
</comment>
<keyword evidence="2" id="KW-0812">Transmembrane</keyword>
<feature type="region of interest" description="Disordered" evidence="1">
    <location>
        <begin position="78"/>
        <end position="118"/>
    </location>
</feature>
<dbReference type="EMBL" id="JACDUT010000001">
    <property type="protein sequence ID" value="MBA2873840.1"/>
    <property type="molecule type" value="Genomic_DNA"/>
</dbReference>
<feature type="compositionally biased region" description="Basic and acidic residues" evidence="1">
    <location>
        <begin position="88"/>
        <end position="98"/>
    </location>
</feature>
<keyword evidence="4" id="KW-1185">Reference proteome</keyword>
<accession>A0A7V9Z4L7</accession>
<proteinExistence type="predicted"/>
<feature type="transmembrane region" description="Helical" evidence="2">
    <location>
        <begin position="6"/>
        <end position="26"/>
    </location>
</feature>
<organism evidence="3 4">
    <name type="scientific">Thermaerobacillus caldiproteolyticus</name>
    <dbReference type="NCBI Taxonomy" id="247480"/>
    <lineage>
        <taxon>Bacteria</taxon>
        <taxon>Bacillati</taxon>
        <taxon>Bacillota</taxon>
        <taxon>Bacilli</taxon>
        <taxon>Bacillales</taxon>
        <taxon>Anoxybacillaceae</taxon>
        <taxon>Thermaerobacillus</taxon>
    </lineage>
</organism>
<dbReference type="Pfam" id="PF12732">
    <property type="entry name" value="YtxH"/>
    <property type="match status" value="1"/>
</dbReference>
<dbReference type="InterPro" id="IPR024623">
    <property type="entry name" value="YtxH"/>
</dbReference>
<name>A0A7V9Z4L7_9BACL</name>
<dbReference type="AlphaFoldDB" id="A0A7V9Z4L7"/>
<protein>
    <submittedName>
        <fullName evidence="3">Gas vesicle protein</fullName>
    </submittedName>
</protein>
<evidence type="ECO:0000313" key="3">
    <source>
        <dbReference type="EMBL" id="MBA2873840.1"/>
    </source>
</evidence>
<sequence>MAKNNGGFLLGAIIGGVVGAATAVFLTSERGKKLLEDMNQTENLEQIKTTAAEWLEIAKEKAKEVGQFVPIGKKDESAYSSRSFTNDTDLKSEKDDKSASPSESALSEVTSIPIPIQSKEDSKENIEILLKEAEAAFNDAEKKLQKPNEEE</sequence>
<gene>
    <name evidence="3" type="ORF">HNR31_000592</name>
</gene>
<evidence type="ECO:0000256" key="1">
    <source>
        <dbReference type="SAM" id="MobiDB-lite"/>
    </source>
</evidence>
<dbReference type="RefSeq" id="WP_181554742.1">
    <property type="nucleotide sequence ID" value="NZ_JACDUT010000001.1"/>
</dbReference>
<keyword evidence="2" id="KW-0472">Membrane</keyword>
<dbReference type="Proteomes" id="UP000523087">
    <property type="component" value="Unassembled WGS sequence"/>
</dbReference>
<feature type="compositionally biased region" description="Polar residues" evidence="1">
    <location>
        <begin position="99"/>
        <end position="110"/>
    </location>
</feature>
<feature type="compositionally biased region" description="Polar residues" evidence="1">
    <location>
        <begin position="78"/>
        <end position="87"/>
    </location>
</feature>
<keyword evidence="2" id="KW-1133">Transmembrane helix</keyword>
<reference evidence="3 4" key="1">
    <citation type="submission" date="2020-07" db="EMBL/GenBank/DDBJ databases">
        <title>Genomic Encyclopedia of Type Strains, Phase IV (KMG-IV): sequencing the most valuable type-strain genomes for metagenomic binning, comparative biology and taxonomic classification.</title>
        <authorList>
            <person name="Goeker M."/>
        </authorList>
    </citation>
    <scope>NUCLEOTIDE SEQUENCE [LARGE SCALE GENOMIC DNA]</scope>
    <source>
        <strain evidence="3 4">DSM 15730</strain>
    </source>
</reference>
<evidence type="ECO:0000313" key="4">
    <source>
        <dbReference type="Proteomes" id="UP000523087"/>
    </source>
</evidence>
<evidence type="ECO:0000256" key="2">
    <source>
        <dbReference type="SAM" id="Phobius"/>
    </source>
</evidence>